<dbReference type="NCBIfam" id="TIGR02136">
    <property type="entry name" value="ptsS_2"/>
    <property type="match status" value="1"/>
</dbReference>
<keyword evidence="10" id="KW-1003">Cell membrane</keyword>
<evidence type="ECO:0000256" key="4">
    <source>
        <dbReference type="ARBA" id="ARBA00011529"/>
    </source>
</evidence>
<feature type="domain" description="PBP" evidence="11">
    <location>
        <begin position="36"/>
        <end position="288"/>
    </location>
</feature>
<dbReference type="RefSeq" id="WP_163249271.1">
    <property type="nucleotide sequence ID" value="NZ_SXDP01000005.1"/>
</dbReference>
<evidence type="ECO:0000313" key="12">
    <source>
        <dbReference type="EMBL" id="NEZ47189.1"/>
    </source>
</evidence>
<sequence>MKKRLSLVISLVLAVGLMCVGCGNKATVSNEKSSDKKQSGKIMCIGSSTMAPIISKAGDKLKNDHGTWKKMKEGLPDENIEVSVSSGGSGAGIKAALEKTANFGLVSREVSKEEKGKLKKYNETKIGYDALTLSVNPENPILKNKKNLTTSEIQKIFSGEAKTWKDVDSSLPDNKIVIVVRDAGGGAAKVFQKAVMGDKKVSKDAVQAPSMGALTEKIIENKNAIGYASVGLVKQHEGKLIPMEVDKIAPTKENIADGKYKIARPLLLVKDGELTPVEKAFVDFLKTDEGLKIIDDSGFVSVK</sequence>
<keyword evidence="13" id="KW-1185">Reference proteome</keyword>
<dbReference type="EMBL" id="SXDP01000005">
    <property type="protein sequence ID" value="NEZ47189.1"/>
    <property type="molecule type" value="Genomic_DNA"/>
</dbReference>
<keyword evidence="7 10" id="KW-0732">Signal</keyword>
<evidence type="ECO:0000256" key="8">
    <source>
        <dbReference type="ARBA" id="ARBA00023139"/>
    </source>
</evidence>
<evidence type="ECO:0000256" key="7">
    <source>
        <dbReference type="ARBA" id="ARBA00022729"/>
    </source>
</evidence>
<accession>A0A6M0RC64</accession>
<evidence type="ECO:0000256" key="1">
    <source>
        <dbReference type="ARBA" id="ARBA00002841"/>
    </source>
</evidence>
<keyword evidence="10" id="KW-0472">Membrane</keyword>
<keyword evidence="5 10" id="KW-0813">Transport</keyword>
<organism evidence="12 13">
    <name type="scientific">Clostridium niameyense</name>
    <dbReference type="NCBI Taxonomy" id="1622073"/>
    <lineage>
        <taxon>Bacteria</taxon>
        <taxon>Bacillati</taxon>
        <taxon>Bacillota</taxon>
        <taxon>Clostridia</taxon>
        <taxon>Eubacteriales</taxon>
        <taxon>Clostridiaceae</taxon>
        <taxon>Clostridium</taxon>
    </lineage>
</organism>
<evidence type="ECO:0000313" key="13">
    <source>
        <dbReference type="Proteomes" id="UP000473885"/>
    </source>
</evidence>
<gene>
    <name evidence="12" type="ORF">FDF74_08200</name>
</gene>
<reference evidence="12 13" key="1">
    <citation type="submission" date="2019-04" db="EMBL/GenBank/DDBJ databases">
        <title>Genome sequencing of Clostridium botulinum Groups I-IV and Clostridium butyricum.</title>
        <authorList>
            <person name="Brunt J."/>
            <person name="Van Vliet A.H.M."/>
            <person name="Stringer S.C."/>
            <person name="Carter A.T."/>
            <person name="Peck M.W."/>
        </authorList>
    </citation>
    <scope>NUCLEOTIDE SEQUENCE [LARGE SCALE GENOMIC DNA]</scope>
    <source>
        <strain evidence="12 13">IFR 18/094</strain>
    </source>
</reference>
<dbReference type="SUPFAM" id="SSF53850">
    <property type="entry name" value="Periplasmic binding protein-like II"/>
    <property type="match status" value="1"/>
</dbReference>
<dbReference type="AlphaFoldDB" id="A0A6M0RC64"/>
<comment type="subunit">
    <text evidence="4 10">The complex is composed of two ATP-binding proteins (PstB), two transmembrane proteins (PstC and PstA) and a solute-binding protein (PstS).</text>
</comment>
<dbReference type="InterPro" id="IPR024370">
    <property type="entry name" value="PBP_domain"/>
</dbReference>
<comment type="function">
    <text evidence="1">Part of the ABC transporter complex PstSACB involved in phosphate import.</text>
</comment>
<evidence type="ECO:0000256" key="3">
    <source>
        <dbReference type="ARBA" id="ARBA00008725"/>
    </source>
</evidence>
<dbReference type="InterPro" id="IPR011862">
    <property type="entry name" value="Phos-bd"/>
</dbReference>
<dbReference type="Gene3D" id="3.40.190.10">
    <property type="entry name" value="Periplasmic binding protein-like II"/>
    <property type="match status" value="2"/>
</dbReference>
<dbReference type="GO" id="GO:0006817">
    <property type="term" value="P:phosphate ion transport"/>
    <property type="evidence" value="ECO:0007669"/>
    <property type="project" value="UniProtKB-UniRule"/>
</dbReference>
<keyword evidence="9 10" id="KW-0449">Lipoprotein</keyword>
<evidence type="ECO:0000256" key="2">
    <source>
        <dbReference type="ARBA" id="ARBA00004193"/>
    </source>
</evidence>
<evidence type="ECO:0000256" key="10">
    <source>
        <dbReference type="RuleBase" id="RU367119"/>
    </source>
</evidence>
<comment type="similarity">
    <text evidence="3 10">Belongs to the PstS family.</text>
</comment>
<feature type="chain" id="PRO_5039758630" description="Phosphate-binding protein" evidence="10">
    <location>
        <begin position="27"/>
        <end position="303"/>
    </location>
</feature>
<dbReference type="Proteomes" id="UP000473885">
    <property type="component" value="Unassembled WGS sequence"/>
</dbReference>
<name>A0A6M0RC64_9CLOT</name>
<dbReference type="PANTHER" id="PTHR30570:SF1">
    <property type="entry name" value="PHOSPHATE-BINDING PROTEIN PSTS"/>
    <property type="match status" value="1"/>
</dbReference>
<dbReference type="InterPro" id="IPR050811">
    <property type="entry name" value="Phosphate_ABC_transporter"/>
</dbReference>
<evidence type="ECO:0000256" key="6">
    <source>
        <dbReference type="ARBA" id="ARBA00022592"/>
    </source>
</evidence>
<evidence type="ECO:0000256" key="9">
    <source>
        <dbReference type="ARBA" id="ARBA00023288"/>
    </source>
</evidence>
<feature type="signal peptide" evidence="10">
    <location>
        <begin position="1"/>
        <end position="26"/>
    </location>
</feature>
<dbReference type="GO" id="GO:0005886">
    <property type="term" value="C:plasma membrane"/>
    <property type="evidence" value="ECO:0007669"/>
    <property type="project" value="UniProtKB-SubCell"/>
</dbReference>
<comment type="subcellular location">
    <subcellularLocation>
        <location evidence="2 10">Cell membrane</location>
        <topology evidence="2 10">Lipid-anchor</topology>
    </subcellularLocation>
</comment>
<dbReference type="PANTHER" id="PTHR30570">
    <property type="entry name" value="PERIPLASMIC PHOSPHATE BINDING COMPONENT OF PHOSPHATE ABC TRANSPORTER"/>
    <property type="match status" value="1"/>
</dbReference>
<dbReference type="CDD" id="cd13653">
    <property type="entry name" value="PBP2_phosphate_like_1"/>
    <property type="match status" value="1"/>
</dbReference>
<comment type="function">
    <text evidence="10">Involved in the system for phosphate transport across the cytoplasmic membrane.</text>
</comment>
<comment type="caution">
    <text evidence="12">The sequence shown here is derived from an EMBL/GenBank/DDBJ whole genome shotgun (WGS) entry which is preliminary data.</text>
</comment>
<dbReference type="GO" id="GO:0042301">
    <property type="term" value="F:phosphate ion binding"/>
    <property type="evidence" value="ECO:0007669"/>
    <property type="project" value="UniProtKB-UniRule"/>
</dbReference>
<evidence type="ECO:0000259" key="11">
    <source>
        <dbReference type="Pfam" id="PF12849"/>
    </source>
</evidence>
<protein>
    <recommendedName>
        <fullName evidence="10">Phosphate-binding protein</fullName>
    </recommendedName>
</protein>
<keyword evidence="8 10" id="KW-0564">Palmitate</keyword>
<dbReference type="Pfam" id="PF12849">
    <property type="entry name" value="PBP_like_2"/>
    <property type="match status" value="1"/>
</dbReference>
<keyword evidence="6 10" id="KW-0592">Phosphate transport</keyword>
<proteinExistence type="inferred from homology"/>
<evidence type="ECO:0000256" key="5">
    <source>
        <dbReference type="ARBA" id="ARBA00022448"/>
    </source>
</evidence>